<dbReference type="Proteomes" id="UP000238701">
    <property type="component" value="Unassembled WGS sequence"/>
</dbReference>
<dbReference type="InterPro" id="IPR000962">
    <property type="entry name" value="Znf_DskA_TraR"/>
</dbReference>
<feature type="domain" description="DnaK suppressor protein DksA N-terminal" evidence="6">
    <location>
        <begin position="6"/>
        <end position="76"/>
    </location>
</feature>
<gene>
    <name evidence="7" type="ORF">SBA1_170022</name>
</gene>
<dbReference type="SUPFAM" id="SSF57716">
    <property type="entry name" value="Glucocorticoid receptor-like (DNA-binding domain)"/>
    <property type="match status" value="1"/>
</dbReference>
<accession>A0A2U3KBG4</accession>
<protein>
    <submittedName>
        <fullName evidence="7">Transcriptional regulator, TraR/DksA family</fullName>
    </submittedName>
</protein>
<dbReference type="AlphaFoldDB" id="A0A2U3KBG4"/>
<feature type="zinc finger region" description="dksA C4-type" evidence="4">
    <location>
        <begin position="84"/>
        <end position="108"/>
    </location>
</feature>
<evidence type="ECO:0000256" key="2">
    <source>
        <dbReference type="ARBA" id="ARBA00022771"/>
    </source>
</evidence>
<dbReference type="PANTHER" id="PTHR33823">
    <property type="entry name" value="RNA POLYMERASE-BINDING TRANSCRIPTION FACTOR DKSA-RELATED"/>
    <property type="match status" value="1"/>
</dbReference>
<dbReference type="GO" id="GO:0008270">
    <property type="term" value="F:zinc ion binding"/>
    <property type="evidence" value="ECO:0007669"/>
    <property type="project" value="UniProtKB-KW"/>
</dbReference>
<proteinExistence type="predicted"/>
<evidence type="ECO:0000259" key="5">
    <source>
        <dbReference type="Pfam" id="PF01258"/>
    </source>
</evidence>
<evidence type="ECO:0000256" key="4">
    <source>
        <dbReference type="PROSITE-ProRule" id="PRU00510"/>
    </source>
</evidence>
<evidence type="ECO:0000256" key="1">
    <source>
        <dbReference type="ARBA" id="ARBA00022723"/>
    </source>
</evidence>
<dbReference type="SUPFAM" id="SSF109635">
    <property type="entry name" value="DnaK suppressor protein DksA, alpha-hairpin domain"/>
    <property type="match status" value="1"/>
</dbReference>
<evidence type="ECO:0000313" key="7">
    <source>
        <dbReference type="EMBL" id="SPF36897.1"/>
    </source>
</evidence>
<dbReference type="Gene3D" id="1.20.120.910">
    <property type="entry name" value="DksA, coiled-coil domain"/>
    <property type="match status" value="1"/>
</dbReference>
<name>A0A2U3KBG4_9BACT</name>
<keyword evidence="3" id="KW-0862">Zinc</keyword>
<sequence length="122" mass="14132">MDKKKLDAFKKRLETRQQELRRIVNRTQADGRSADEDSTQDIADRAASSYNKEFLFSQSNNERQLLQMVEKALARIREGSFGECIHCGKEINAKRLEAVPWTRHCIECQEKAENGMLEEASR</sequence>
<dbReference type="EMBL" id="OMOD01000079">
    <property type="protein sequence ID" value="SPF36897.1"/>
    <property type="molecule type" value="Genomic_DNA"/>
</dbReference>
<reference evidence="8" key="1">
    <citation type="submission" date="2018-02" db="EMBL/GenBank/DDBJ databases">
        <authorList>
            <person name="Hausmann B."/>
        </authorList>
    </citation>
    <scope>NUCLEOTIDE SEQUENCE [LARGE SCALE GENOMIC DNA]</scope>
    <source>
        <strain evidence="8">Peat soil MAG SbA1</strain>
    </source>
</reference>
<keyword evidence="1" id="KW-0479">Metal-binding</keyword>
<dbReference type="Pfam" id="PF01258">
    <property type="entry name" value="zf-dskA_traR"/>
    <property type="match status" value="1"/>
</dbReference>
<dbReference type="InterPro" id="IPR037187">
    <property type="entry name" value="DnaK_N"/>
</dbReference>
<dbReference type="PROSITE" id="PS51128">
    <property type="entry name" value="ZF_DKSA_2"/>
    <property type="match status" value="1"/>
</dbReference>
<keyword evidence="2" id="KW-0863">Zinc-finger</keyword>
<dbReference type="Pfam" id="PF21157">
    <property type="entry name" value="DksA_N"/>
    <property type="match status" value="1"/>
</dbReference>
<evidence type="ECO:0000259" key="6">
    <source>
        <dbReference type="Pfam" id="PF21157"/>
    </source>
</evidence>
<feature type="domain" description="Zinc finger DksA/TraR C4-type" evidence="5">
    <location>
        <begin position="79"/>
        <end position="113"/>
    </location>
</feature>
<dbReference type="InterPro" id="IPR048489">
    <property type="entry name" value="DksA_N"/>
</dbReference>
<dbReference type="OrthoDB" id="9811543at2"/>
<evidence type="ECO:0000256" key="3">
    <source>
        <dbReference type="ARBA" id="ARBA00022833"/>
    </source>
</evidence>
<organism evidence="7 8">
    <name type="scientific">Candidatus Sulfotelmatobacter kueseliae</name>
    <dbReference type="NCBI Taxonomy" id="2042962"/>
    <lineage>
        <taxon>Bacteria</taxon>
        <taxon>Pseudomonadati</taxon>
        <taxon>Acidobacteriota</taxon>
        <taxon>Terriglobia</taxon>
        <taxon>Terriglobales</taxon>
        <taxon>Candidatus Korobacteraceae</taxon>
        <taxon>Candidatus Sulfotelmatobacter</taxon>
    </lineage>
</organism>
<evidence type="ECO:0000313" key="8">
    <source>
        <dbReference type="Proteomes" id="UP000238701"/>
    </source>
</evidence>
<dbReference type="PANTHER" id="PTHR33823:SF4">
    <property type="entry name" value="GENERAL STRESS PROTEIN 16O"/>
    <property type="match status" value="1"/>
</dbReference>